<name>A0A7S2XHC7_9EUKA</name>
<dbReference type="InterPro" id="IPR040398">
    <property type="entry name" value="Not1"/>
</dbReference>
<protein>
    <recommendedName>
        <fullName evidence="1">CCR4-NOT transcription complex subunit 1 CAF1-binding domain-containing protein</fullName>
    </recommendedName>
</protein>
<dbReference type="PANTHER" id="PTHR13162">
    <property type="entry name" value="CCR4-NOT TRANSCRIPTION COMPLEX"/>
    <property type="match status" value="1"/>
</dbReference>
<organism evidence="2">
    <name type="scientific">Lotharella oceanica</name>
    <dbReference type="NCBI Taxonomy" id="641309"/>
    <lineage>
        <taxon>Eukaryota</taxon>
        <taxon>Sar</taxon>
        <taxon>Rhizaria</taxon>
        <taxon>Cercozoa</taxon>
        <taxon>Chlorarachniophyceae</taxon>
        <taxon>Lotharella</taxon>
    </lineage>
</organism>
<dbReference type="GO" id="GO:0060090">
    <property type="term" value="F:molecular adaptor activity"/>
    <property type="evidence" value="ECO:0007669"/>
    <property type="project" value="TreeGrafter"/>
</dbReference>
<dbReference type="InterPro" id="IPR032191">
    <property type="entry name" value="CNOT1_CAF1_bind"/>
</dbReference>
<dbReference type="GO" id="GO:0017148">
    <property type="term" value="P:negative regulation of translation"/>
    <property type="evidence" value="ECO:0007669"/>
    <property type="project" value="InterPro"/>
</dbReference>
<dbReference type="Gene3D" id="1.25.40.180">
    <property type="match status" value="1"/>
</dbReference>
<reference evidence="2" key="1">
    <citation type="submission" date="2021-01" db="EMBL/GenBank/DDBJ databases">
        <authorList>
            <person name="Corre E."/>
            <person name="Pelletier E."/>
            <person name="Niang G."/>
            <person name="Scheremetjew M."/>
            <person name="Finn R."/>
            <person name="Kale V."/>
            <person name="Holt S."/>
            <person name="Cochrane G."/>
            <person name="Meng A."/>
            <person name="Brown T."/>
            <person name="Cohen L."/>
        </authorList>
    </citation>
    <scope>NUCLEOTIDE SEQUENCE</scope>
    <source>
        <strain evidence="2">CCMP622</strain>
    </source>
</reference>
<dbReference type="Pfam" id="PF16415">
    <property type="entry name" value="CNOT1_CAF1_bind"/>
    <property type="match status" value="1"/>
</dbReference>
<proteinExistence type="predicted"/>
<accession>A0A7S2XHC7</accession>
<feature type="domain" description="CCR4-NOT transcription complex subunit 1 CAF1-binding" evidence="1">
    <location>
        <begin position="6"/>
        <end position="125"/>
    </location>
</feature>
<dbReference type="EMBL" id="HBHP01033477">
    <property type="protein sequence ID" value="CAD9776600.1"/>
    <property type="molecule type" value="Transcribed_RNA"/>
</dbReference>
<gene>
    <name evidence="2" type="ORF">LSP00402_LOCUS20614</name>
</gene>
<dbReference type="AlphaFoldDB" id="A0A7S2XHC7"/>
<dbReference type="PANTHER" id="PTHR13162:SF8">
    <property type="entry name" value="CCR4-NOT TRANSCRIPTION COMPLEX SUBUNIT 1"/>
    <property type="match status" value="1"/>
</dbReference>
<evidence type="ECO:0000259" key="1">
    <source>
        <dbReference type="Pfam" id="PF16415"/>
    </source>
</evidence>
<evidence type="ECO:0000313" key="2">
    <source>
        <dbReference type="EMBL" id="CAD9776600.1"/>
    </source>
</evidence>
<sequence>MFFIRVLLGLREAGSRFLVASLLTTLGRWIGCITLSIDRPIWLRLLDVKGALIHASSRGLSSLSTVVPFVVEVMKGCVESKVFRLPNPWVAAVLRCLHTICQSKDADEELRFCVEVLFKTLRVDPRKDLGPRPNDKIR</sequence>
<dbReference type="GO" id="GO:0030015">
    <property type="term" value="C:CCR4-NOT core complex"/>
    <property type="evidence" value="ECO:0007669"/>
    <property type="project" value="InterPro"/>
</dbReference>
<dbReference type="GO" id="GO:0000932">
    <property type="term" value="C:P-body"/>
    <property type="evidence" value="ECO:0007669"/>
    <property type="project" value="TreeGrafter"/>
</dbReference>
<dbReference type="GO" id="GO:0000288">
    <property type="term" value="P:nuclear-transcribed mRNA catabolic process, deadenylation-dependent decay"/>
    <property type="evidence" value="ECO:0007669"/>
    <property type="project" value="TreeGrafter"/>
</dbReference>